<accession>A0AC34G1J1</accession>
<dbReference type="WBParaSite" id="ES5_v2.g23541.t1">
    <property type="protein sequence ID" value="ES5_v2.g23541.t1"/>
    <property type="gene ID" value="ES5_v2.g23541"/>
</dbReference>
<reference evidence="2" key="1">
    <citation type="submission" date="2022-11" db="UniProtKB">
        <authorList>
            <consortium name="WormBaseParasite"/>
        </authorList>
    </citation>
    <scope>IDENTIFICATION</scope>
</reference>
<organism evidence="1 2">
    <name type="scientific">Panagrolaimus sp. ES5</name>
    <dbReference type="NCBI Taxonomy" id="591445"/>
    <lineage>
        <taxon>Eukaryota</taxon>
        <taxon>Metazoa</taxon>
        <taxon>Ecdysozoa</taxon>
        <taxon>Nematoda</taxon>
        <taxon>Chromadorea</taxon>
        <taxon>Rhabditida</taxon>
        <taxon>Tylenchina</taxon>
        <taxon>Panagrolaimomorpha</taxon>
        <taxon>Panagrolaimoidea</taxon>
        <taxon>Panagrolaimidae</taxon>
        <taxon>Panagrolaimus</taxon>
    </lineage>
</organism>
<proteinExistence type="predicted"/>
<dbReference type="Proteomes" id="UP000887579">
    <property type="component" value="Unplaced"/>
</dbReference>
<evidence type="ECO:0000313" key="1">
    <source>
        <dbReference type="Proteomes" id="UP000887579"/>
    </source>
</evidence>
<sequence>MATTAAAAEQKFYYLKQEKDRLHPDLYVYGHKHYHHGTVKGQHIWSCHITGDKRCPGRAVTTSDALDAELVAEPVGHKCGYNATKAAFLKAATKKEGKKSASLKTESEDTNPRNVKDGKPYDFGGGE</sequence>
<protein>
    <submittedName>
        <fullName evidence="2">FLYWCH-type domain-containing protein</fullName>
    </submittedName>
</protein>
<name>A0AC34G1J1_9BILA</name>
<evidence type="ECO:0000313" key="2">
    <source>
        <dbReference type="WBParaSite" id="ES5_v2.g23541.t1"/>
    </source>
</evidence>